<dbReference type="AlphaFoldDB" id="A0A1I7I5C0"/>
<organism evidence="1 2">
    <name type="scientific">Pontibacter akesuensis</name>
    <dbReference type="NCBI Taxonomy" id="388950"/>
    <lineage>
        <taxon>Bacteria</taxon>
        <taxon>Pseudomonadati</taxon>
        <taxon>Bacteroidota</taxon>
        <taxon>Cytophagia</taxon>
        <taxon>Cytophagales</taxon>
        <taxon>Hymenobacteraceae</taxon>
        <taxon>Pontibacter</taxon>
    </lineage>
</organism>
<dbReference type="Proteomes" id="UP000182491">
    <property type="component" value="Unassembled WGS sequence"/>
</dbReference>
<evidence type="ECO:0008006" key="3">
    <source>
        <dbReference type="Google" id="ProtNLM"/>
    </source>
</evidence>
<dbReference type="OrthoDB" id="979415at2"/>
<evidence type="ECO:0000313" key="2">
    <source>
        <dbReference type="Proteomes" id="UP000182491"/>
    </source>
</evidence>
<dbReference type="EMBL" id="FPCA01000002">
    <property type="protein sequence ID" value="SFU68112.1"/>
    <property type="molecule type" value="Genomic_DNA"/>
</dbReference>
<proteinExistence type="predicted"/>
<protein>
    <recommendedName>
        <fullName evidence="3">SpoIIAA-like</fullName>
    </recommendedName>
</protein>
<dbReference type="STRING" id="388950.GCA_001611675_01617"/>
<sequence>MITTYFQNNVVTITYDDELQMGTAVWEGFLSSEEFREAITTCFRMIEEYKPLRWLGDNRKMKVIRQADQVWFAQHILPQLQQSSLRRNAVLVSEDFFNRTAVEQIYKRAEGAGDLITKDFEDKALALAWLTEPIVQESR</sequence>
<keyword evidence="2" id="KW-1185">Reference proteome</keyword>
<dbReference type="RefSeq" id="WP_068837663.1">
    <property type="nucleotide sequence ID" value="NZ_BMXC01000002.1"/>
</dbReference>
<name>A0A1I7I5C0_9BACT</name>
<gene>
    <name evidence="1" type="ORF">SAMN04487941_1926</name>
</gene>
<accession>A0A1I7I5C0</accession>
<reference evidence="2" key="1">
    <citation type="submission" date="2016-10" db="EMBL/GenBank/DDBJ databases">
        <authorList>
            <person name="Varghese N."/>
        </authorList>
    </citation>
    <scope>NUCLEOTIDE SEQUENCE [LARGE SCALE GENOMIC DNA]</scope>
    <source>
        <strain evidence="2">DSM 18820</strain>
    </source>
</reference>
<evidence type="ECO:0000313" key="1">
    <source>
        <dbReference type="EMBL" id="SFU68112.1"/>
    </source>
</evidence>